<organism evidence="4 5">
    <name type="scientific">Candidatus Aphodomorpha intestinavium</name>
    <dbReference type="NCBI Taxonomy" id="2840672"/>
    <lineage>
        <taxon>Bacteria</taxon>
        <taxon>Bacillati</taxon>
        <taxon>Bacillota</taxon>
        <taxon>Clostridia</taxon>
        <taxon>Eubacteriales</taxon>
        <taxon>Candidatus Aphodomorpha</taxon>
    </lineage>
</organism>
<evidence type="ECO:0000256" key="2">
    <source>
        <dbReference type="SAM" id="Phobius"/>
    </source>
</evidence>
<dbReference type="SMART" id="SM00530">
    <property type="entry name" value="HTH_XRE"/>
    <property type="match status" value="1"/>
</dbReference>
<dbReference type="Pfam" id="PF01381">
    <property type="entry name" value="HTH_3"/>
    <property type="match status" value="1"/>
</dbReference>
<keyword evidence="1" id="KW-0238">DNA-binding</keyword>
<dbReference type="InterPro" id="IPR001387">
    <property type="entry name" value="Cro/C1-type_HTH"/>
</dbReference>
<evidence type="ECO:0000259" key="3">
    <source>
        <dbReference type="PROSITE" id="PS50943"/>
    </source>
</evidence>
<dbReference type="Pfam" id="PF22570">
    <property type="entry name" value="LiaF-TM"/>
    <property type="match status" value="1"/>
</dbReference>
<gene>
    <name evidence="4" type="ORF">IAD24_07510</name>
</gene>
<dbReference type="Gene3D" id="1.10.260.40">
    <property type="entry name" value="lambda repressor-like DNA-binding domains"/>
    <property type="match status" value="1"/>
</dbReference>
<dbReference type="AlphaFoldDB" id="A0A9D1N507"/>
<dbReference type="CDD" id="cd00093">
    <property type="entry name" value="HTH_XRE"/>
    <property type="match status" value="1"/>
</dbReference>
<sequence>MEERETMGRRIAALRRQAGLTQEQVAERLGVTAQAVSKWENDVSCPDISLLPGLAELLGVSTDELLGVRPVEPRVVVVDTDKSRRAEDGEKQRDSAGWNRTWDIGLRGGVFWGLLIALIGAAVLLDRFGLWPLAGKPTLWGIVWPAALLGLGVAWTCRRFSLFSLALALLGLYYLLFNLGAVTYVLTWDILWPAALVLIGLSILLDQFFPRLMARRGIGASFS</sequence>
<proteinExistence type="predicted"/>
<dbReference type="PROSITE" id="PS50943">
    <property type="entry name" value="HTH_CROC1"/>
    <property type="match status" value="1"/>
</dbReference>
<dbReference type="InterPro" id="IPR010982">
    <property type="entry name" value="Lambda_DNA-bd_dom_sf"/>
</dbReference>
<dbReference type="SUPFAM" id="SSF47413">
    <property type="entry name" value="lambda repressor-like DNA-binding domains"/>
    <property type="match status" value="1"/>
</dbReference>
<keyword evidence="2" id="KW-0812">Transmembrane</keyword>
<keyword evidence="2" id="KW-0472">Membrane</keyword>
<feature type="transmembrane region" description="Helical" evidence="2">
    <location>
        <begin position="137"/>
        <end position="155"/>
    </location>
</feature>
<comment type="caution">
    <text evidence="4">The sequence shown here is derived from an EMBL/GenBank/DDBJ whole genome shotgun (WGS) entry which is preliminary data.</text>
</comment>
<accession>A0A9D1N507</accession>
<dbReference type="GO" id="GO:0003677">
    <property type="term" value="F:DNA binding"/>
    <property type="evidence" value="ECO:0007669"/>
    <property type="project" value="UniProtKB-KW"/>
</dbReference>
<name>A0A9D1N507_9FIRM</name>
<feature type="transmembrane region" description="Helical" evidence="2">
    <location>
        <begin position="104"/>
        <end position="125"/>
    </location>
</feature>
<dbReference type="Proteomes" id="UP000824128">
    <property type="component" value="Unassembled WGS sequence"/>
</dbReference>
<evidence type="ECO:0000313" key="5">
    <source>
        <dbReference type="Proteomes" id="UP000824128"/>
    </source>
</evidence>
<reference evidence="4" key="2">
    <citation type="journal article" date="2021" name="PeerJ">
        <title>Extensive microbial diversity within the chicken gut microbiome revealed by metagenomics and culture.</title>
        <authorList>
            <person name="Gilroy R."/>
            <person name="Ravi A."/>
            <person name="Getino M."/>
            <person name="Pursley I."/>
            <person name="Horton D.L."/>
            <person name="Alikhan N.F."/>
            <person name="Baker D."/>
            <person name="Gharbi K."/>
            <person name="Hall N."/>
            <person name="Watson M."/>
            <person name="Adriaenssens E.M."/>
            <person name="Foster-Nyarko E."/>
            <person name="Jarju S."/>
            <person name="Secka A."/>
            <person name="Antonio M."/>
            <person name="Oren A."/>
            <person name="Chaudhuri R.R."/>
            <person name="La Ragione R."/>
            <person name="Hildebrand F."/>
            <person name="Pallen M.J."/>
        </authorList>
    </citation>
    <scope>NUCLEOTIDE SEQUENCE</scope>
    <source>
        <strain evidence="4">ChiGjej2B2-16831</strain>
    </source>
</reference>
<dbReference type="PANTHER" id="PTHR46558:SF13">
    <property type="entry name" value="HTH-TYPE TRANSCRIPTIONAL REGULATOR IMMR"/>
    <property type="match status" value="1"/>
</dbReference>
<feature type="transmembrane region" description="Helical" evidence="2">
    <location>
        <begin position="162"/>
        <end position="184"/>
    </location>
</feature>
<dbReference type="PANTHER" id="PTHR46558">
    <property type="entry name" value="TRACRIPTIONAL REGULATORY PROTEIN-RELATED-RELATED"/>
    <property type="match status" value="1"/>
</dbReference>
<dbReference type="EMBL" id="DVNZ01000237">
    <property type="protein sequence ID" value="HIU94985.1"/>
    <property type="molecule type" value="Genomic_DNA"/>
</dbReference>
<feature type="transmembrane region" description="Helical" evidence="2">
    <location>
        <begin position="190"/>
        <end position="209"/>
    </location>
</feature>
<feature type="domain" description="HTH cro/C1-type" evidence="3">
    <location>
        <begin position="11"/>
        <end position="65"/>
    </location>
</feature>
<reference evidence="4" key="1">
    <citation type="submission" date="2020-10" db="EMBL/GenBank/DDBJ databases">
        <authorList>
            <person name="Gilroy R."/>
        </authorList>
    </citation>
    <scope>NUCLEOTIDE SEQUENCE</scope>
    <source>
        <strain evidence="4">ChiGjej2B2-16831</strain>
    </source>
</reference>
<dbReference type="InterPro" id="IPR054331">
    <property type="entry name" value="LiaF_TM"/>
</dbReference>
<evidence type="ECO:0000256" key="1">
    <source>
        <dbReference type="ARBA" id="ARBA00023125"/>
    </source>
</evidence>
<feature type="non-terminal residue" evidence="4">
    <location>
        <position position="223"/>
    </location>
</feature>
<keyword evidence="2" id="KW-1133">Transmembrane helix</keyword>
<protein>
    <submittedName>
        <fullName evidence="4">Helix-turn-helix transcriptional regulator</fullName>
    </submittedName>
</protein>
<evidence type="ECO:0000313" key="4">
    <source>
        <dbReference type="EMBL" id="HIU94985.1"/>
    </source>
</evidence>